<dbReference type="Proteomes" id="UP000069773">
    <property type="component" value="Unassembled WGS sequence"/>
</dbReference>
<dbReference type="InterPro" id="IPR020845">
    <property type="entry name" value="AMP-binding_CS"/>
</dbReference>
<evidence type="ECO:0000313" key="4">
    <source>
        <dbReference type="EMBL" id="GAT09436.1"/>
    </source>
</evidence>
<dbReference type="Gene3D" id="3.30.300.30">
    <property type="match status" value="1"/>
</dbReference>
<evidence type="ECO:0000259" key="3">
    <source>
        <dbReference type="Pfam" id="PF13193"/>
    </source>
</evidence>
<feature type="domain" description="AMP-dependent synthetase/ligase" evidence="2">
    <location>
        <begin position="15"/>
        <end position="371"/>
    </location>
</feature>
<dbReference type="SUPFAM" id="SSF56801">
    <property type="entry name" value="Acetyl-CoA synthetase-like"/>
    <property type="match status" value="1"/>
</dbReference>
<dbReference type="Pfam" id="PF00501">
    <property type="entry name" value="AMP-binding"/>
    <property type="match status" value="1"/>
</dbReference>
<dbReference type="InterPro" id="IPR025110">
    <property type="entry name" value="AMP-bd_C"/>
</dbReference>
<proteinExistence type="predicted"/>
<dbReference type="PANTHER" id="PTHR24096">
    <property type="entry name" value="LONG-CHAIN-FATTY-ACID--COA LIGASE"/>
    <property type="match status" value="1"/>
</dbReference>
<dbReference type="InterPro" id="IPR000873">
    <property type="entry name" value="AMP-dep_synth/lig_dom"/>
</dbReference>
<feature type="domain" description="AMP-binding enzyme C-terminal" evidence="3">
    <location>
        <begin position="430"/>
        <end position="508"/>
    </location>
</feature>
<dbReference type="PANTHER" id="PTHR24096:SF323">
    <property type="entry name" value="BLR3536 PROTEIN"/>
    <property type="match status" value="1"/>
</dbReference>
<comment type="caution">
    <text evidence="4">The sequence shown here is derived from an EMBL/GenBank/DDBJ whole genome shotgun (WGS) entry which is preliminary data.</text>
</comment>
<reference evidence="4 5" key="1">
    <citation type="journal article" date="2016" name="Genome Announc.">
        <title>Draft Genome Sequences of Five Rapidly Growing Mycobacterium Species, M. thermoresistibile, M. fortuitum subsp. acetamidolyticum, M. canariasense, M. brisbanense, and M. novocastrense.</title>
        <authorList>
            <person name="Katahira K."/>
            <person name="Ogura Y."/>
            <person name="Gotoh Y."/>
            <person name="Hayashi T."/>
        </authorList>
    </citation>
    <scope>NUCLEOTIDE SEQUENCE [LARGE SCALE GENOMIC DNA]</scope>
    <source>
        <strain evidence="4 5">JCM18114</strain>
    </source>
</reference>
<dbReference type="InterPro" id="IPR045851">
    <property type="entry name" value="AMP-bd_C_sf"/>
</dbReference>
<dbReference type="PROSITE" id="PS00455">
    <property type="entry name" value="AMP_BINDING"/>
    <property type="match status" value="1"/>
</dbReference>
<dbReference type="InterPro" id="IPR042099">
    <property type="entry name" value="ANL_N_sf"/>
</dbReference>
<protein>
    <submittedName>
        <fullName evidence="4">Acyl-CoA synthetase</fullName>
    </submittedName>
</protein>
<organism evidence="4 5">
    <name type="scientific">Mycolicibacterium novocastrense</name>
    <name type="common">Mycobacterium novocastrense</name>
    <dbReference type="NCBI Taxonomy" id="59813"/>
    <lineage>
        <taxon>Bacteria</taxon>
        <taxon>Bacillati</taxon>
        <taxon>Actinomycetota</taxon>
        <taxon>Actinomycetes</taxon>
        <taxon>Mycobacteriales</taxon>
        <taxon>Mycobacteriaceae</taxon>
        <taxon>Mycolicibacterium</taxon>
    </lineage>
</organism>
<accession>A0ABQ0KIT2</accession>
<dbReference type="Gene3D" id="3.40.50.12780">
    <property type="entry name" value="N-terminal domain of ligase-like"/>
    <property type="match status" value="1"/>
</dbReference>
<name>A0ABQ0KIT2_MYCNV</name>
<sequence>MLVKHPWDRRLGVWWIAEDHPHAPAIAESPSGRTMSFGELAAAAHRVANALRAHDLQDGEAVAYALPNDVDAVVWQLATTEIGLRYLTLNPTLSADEFASILEHSGATALVSHVDYLDRCRTAAGRAALRVVVGAAPEDDLPAGFITDAELVAGEPSTPPARRRQGDSIRYSSGTTGKPKGIMRALDDRDPSEAANAMAVFGRAFDFRPFDGAHLVSTGMHHAGCQSFYLGALNVGQALVILGKFDAEQTLAAIDRHPVTSAYMVPTQFVRMLKLPREVRAKYDVSSLRSVVHSAAPCPLQVKKDMMDWWGPVIWETYGGTEGAATIAKPHRWLEKPGTVGRPVRGMSVKILDDEGNLLPANEIGNVYIESRSGQSFEYRNDAELTASVHRGNAFTLGDVGYLDEDGYLFICDRAKDMIISGGVNIYPAEVEGVLSSHPAVADVAVIGIPDPEWGEQVKAVVELVADAEPSDALTEELIAFTRSRLAGYKCPRSVEFTTRLPRTETGKLMKRSIRDAYWAKAGRLV</sequence>
<evidence type="ECO:0000259" key="2">
    <source>
        <dbReference type="Pfam" id="PF00501"/>
    </source>
</evidence>
<dbReference type="Pfam" id="PF13193">
    <property type="entry name" value="AMP-binding_C"/>
    <property type="match status" value="1"/>
</dbReference>
<feature type="region of interest" description="Disordered" evidence="1">
    <location>
        <begin position="154"/>
        <end position="177"/>
    </location>
</feature>
<gene>
    <name evidence="4" type="ORF">RMCN_2569</name>
</gene>
<keyword evidence="5" id="KW-1185">Reference proteome</keyword>
<evidence type="ECO:0000313" key="5">
    <source>
        <dbReference type="Proteomes" id="UP000069773"/>
    </source>
</evidence>
<evidence type="ECO:0000256" key="1">
    <source>
        <dbReference type="SAM" id="MobiDB-lite"/>
    </source>
</evidence>
<dbReference type="EMBL" id="BCTA01000030">
    <property type="protein sequence ID" value="GAT09436.1"/>
    <property type="molecule type" value="Genomic_DNA"/>
</dbReference>